<name>A0ABV8Q2J0_9BACT</name>
<dbReference type="InterPro" id="IPR050109">
    <property type="entry name" value="HTH-type_TetR-like_transc_reg"/>
</dbReference>
<dbReference type="EMBL" id="JBHSDC010000029">
    <property type="protein sequence ID" value="MFC4233156.1"/>
    <property type="molecule type" value="Genomic_DNA"/>
</dbReference>
<evidence type="ECO:0000259" key="3">
    <source>
        <dbReference type="PROSITE" id="PS50977"/>
    </source>
</evidence>
<proteinExistence type="predicted"/>
<dbReference type="Pfam" id="PF00440">
    <property type="entry name" value="TetR_N"/>
    <property type="match status" value="1"/>
</dbReference>
<dbReference type="Gene3D" id="1.10.10.60">
    <property type="entry name" value="Homeodomain-like"/>
    <property type="match status" value="1"/>
</dbReference>
<feature type="domain" description="HTH tetR-type" evidence="3">
    <location>
        <begin position="1"/>
        <end position="61"/>
    </location>
</feature>
<sequence>MEIKDRILEKAHELYMRYGIKSITMDEIAGHLGISKKTIYQSYKDKDELVSAVFNRMINANKTACEGSRDRSENAVHEQFLCSDVVQEMFNKMNPSILHDINRYHPKVYGELEKHKKEFVFEMIKNSLQRGINEGLFRADMKIDIVARLQLEVISILHDTEFVHKYGLSTIEKELNDFFLHGAITPQGKELLTKYKQERENK</sequence>
<accession>A0ABV8Q2J0</accession>
<protein>
    <submittedName>
        <fullName evidence="4">TetR/AcrR family transcriptional regulator</fullName>
    </submittedName>
</protein>
<comment type="caution">
    <text evidence="4">The sequence shown here is derived from an EMBL/GenBank/DDBJ whole genome shotgun (WGS) entry which is preliminary data.</text>
</comment>
<reference evidence="5" key="1">
    <citation type="journal article" date="2019" name="Int. J. Syst. Evol. Microbiol.">
        <title>The Global Catalogue of Microorganisms (GCM) 10K type strain sequencing project: providing services to taxonomists for standard genome sequencing and annotation.</title>
        <authorList>
            <consortium name="The Broad Institute Genomics Platform"/>
            <consortium name="The Broad Institute Genome Sequencing Center for Infectious Disease"/>
            <person name="Wu L."/>
            <person name="Ma J."/>
        </authorList>
    </citation>
    <scope>NUCLEOTIDE SEQUENCE [LARGE SCALE GENOMIC DNA]</scope>
    <source>
        <strain evidence="5">CECT 8010</strain>
    </source>
</reference>
<gene>
    <name evidence="4" type="ORF">ACFOW1_14745</name>
</gene>
<evidence type="ECO:0000256" key="2">
    <source>
        <dbReference type="PROSITE-ProRule" id="PRU00335"/>
    </source>
</evidence>
<evidence type="ECO:0000256" key="1">
    <source>
        <dbReference type="ARBA" id="ARBA00023125"/>
    </source>
</evidence>
<dbReference type="PANTHER" id="PTHR30328">
    <property type="entry name" value="TRANSCRIPTIONAL REPRESSOR"/>
    <property type="match status" value="1"/>
</dbReference>
<keyword evidence="5" id="KW-1185">Reference proteome</keyword>
<evidence type="ECO:0000313" key="4">
    <source>
        <dbReference type="EMBL" id="MFC4233156.1"/>
    </source>
</evidence>
<organism evidence="4 5">
    <name type="scientific">Parasediminibacterium paludis</name>
    <dbReference type="NCBI Taxonomy" id="908966"/>
    <lineage>
        <taxon>Bacteria</taxon>
        <taxon>Pseudomonadati</taxon>
        <taxon>Bacteroidota</taxon>
        <taxon>Chitinophagia</taxon>
        <taxon>Chitinophagales</taxon>
        <taxon>Chitinophagaceae</taxon>
        <taxon>Parasediminibacterium</taxon>
    </lineage>
</organism>
<dbReference type="SUPFAM" id="SSF46689">
    <property type="entry name" value="Homeodomain-like"/>
    <property type="match status" value="1"/>
</dbReference>
<dbReference type="InterPro" id="IPR009057">
    <property type="entry name" value="Homeodomain-like_sf"/>
</dbReference>
<dbReference type="Proteomes" id="UP001595906">
    <property type="component" value="Unassembled WGS sequence"/>
</dbReference>
<dbReference type="PROSITE" id="PS50977">
    <property type="entry name" value="HTH_TETR_2"/>
    <property type="match status" value="1"/>
</dbReference>
<dbReference type="InterPro" id="IPR001647">
    <property type="entry name" value="HTH_TetR"/>
</dbReference>
<keyword evidence="1 2" id="KW-0238">DNA-binding</keyword>
<dbReference type="Gene3D" id="1.10.357.10">
    <property type="entry name" value="Tetracycline Repressor, domain 2"/>
    <property type="match status" value="1"/>
</dbReference>
<feature type="DNA-binding region" description="H-T-H motif" evidence="2">
    <location>
        <begin position="24"/>
        <end position="43"/>
    </location>
</feature>
<dbReference type="PRINTS" id="PR00455">
    <property type="entry name" value="HTHTETR"/>
</dbReference>
<dbReference type="PANTHER" id="PTHR30328:SF54">
    <property type="entry name" value="HTH-TYPE TRANSCRIPTIONAL REPRESSOR SCO4008"/>
    <property type="match status" value="1"/>
</dbReference>
<dbReference type="RefSeq" id="WP_379015317.1">
    <property type="nucleotide sequence ID" value="NZ_JBHSDC010000029.1"/>
</dbReference>
<evidence type="ECO:0000313" key="5">
    <source>
        <dbReference type="Proteomes" id="UP001595906"/>
    </source>
</evidence>